<dbReference type="GO" id="GO:0006260">
    <property type="term" value="P:DNA replication"/>
    <property type="evidence" value="ECO:0007669"/>
    <property type="project" value="UniProtKB-UniRule"/>
</dbReference>
<accession>A0A2I1IPP1</accession>
<dbReference type="GO" id="GO:0005737">
    <property type="term" value="C:cytoplasm"/>
    <property type="evidence" value="ECO:0007669"/>
    <property type="project" value="UniProtKB-SubCell"/>
</dbReference>
<dbReference type="InterPro" id="IPR027417">
    <property type="entry name" value="P-loop_NTPase"/>
</dbReference>
<keyword evidence="11 13" id="KW-0742">SOS response</keyword>
<dbReference type="SUPFAM" id="SSF52540">
    <property type="entry name" value="P-loop containing nucleoside triphosphate hydrolases"/>
    <property type="match status" value="1"/>
</dbReference>
<evidence type="ECO:0000256" key="10">
    <source>
        <dbReference type="ARBA" id="ARBA00023204"/>
    </source>
</evidence>
<dbReference type="PANTHER" id="PTHR32182:SF0">
    <property type="entry name" value="DNA REPLICATION AND REPAIR PROTEIN RECF"/>
    <property type="match status" value="1"/>
</dbReference>
<name>A0A2I1IPP1_9ACTO</name>
<dbReference type="InterPro" id="IPR018078">
    <property type="entry name" value="DNA-binding_RecF_CS"/>
</dbReference>
<dbReference type="GO" id="GO:0003697">
    <property type="term" value="F:single-stranded DNA binding"/>
    <property type="evidence" value="ECO:0007669"/>
    <property type="project" value="UniProtKB-UniRule"/>
</dbReference>
<evidence type="ECO:0000256" key="12">
    <source>
        <dbReference type="ARBA" id="ARBA00025401"/>
    </source>
</evidence>
<dbReference type="PROSITE" id="PS00617">
    <property type="entry name" value="RECF_1"/>
    <property type="match status" value="1"/>
</dbReference>
<comment type="similarity">
    <text evidence="2 13 14">Belongs to the RecF family.</text>
</comment>
<protein>
    <recommendedName>
        <fullName evidence="3 13">DNA replication and repair protein RecF</fullName>
    </recommendedName>
</protein>
<proteinExistence type="inferred from homology"/>
<dbReference type="GeneID" id="35866059"/>
<evidence type="ECO:0000256" key="1">
    <source>
        <dbReference type="ARBA" id="ARBA00004496"/>
    </source>
</evidence>
<dbReference type="GO" id="GO:0006302">
    <property type="term" value="P:double-strand break repair"/>
    <property type="evidence" value="ECO:0007669"/>
    <property type="project" value="TreeGrafter"/>
</dbReference>
<evidence type="ECO:0000256" key="11">
    <source>
        <dbReference type="ARBA" id="ARBA00023236"/>
    </source>
</evidence>
<comment type="caution">
    <text evidence="16">The sequence shown here is derived from an EMBL/GenBank/DDBJ whole genome shotgun (WGS) entry which is preliminary data.</text>
</comment>
<dbReference type="Gene3D" id="3.40.50.300">
    <property type="entry name" value="P-loop containing nucleotide triphosphate hydrolases"/>
    <property type="match status" value="1"/>
</dbReference>
<feature type="domain" description="RecF/RecN/SMC N-terminal" evidence="15">
    <location>
        <begin position="3"/>
        <end position="357"/>
    </location>
</feature>
<gene>
    <name evidence="13" type="primary">recF</name>
    <name evidence="16" type="ORF">CYJ19_00350</name>
</gene>
<evidence type="ECO:0000256" key="14">
    <source>
        <dbReference type="RuleBase" id="RU000578"/>
    </source>
</evidence>
<evidence type="ECO:0000256" key="8">
    <source>
        <dbReference type="ARBA" id="ARBA00022840"/>
    </source>
</evidence>
<dbReference type="PROSITE" id="PS00618">
    <property type="entry name" value="RECF_2"/>
    <property type="match status" value="1"/>
</dbReference>
<evidence type="ECO:0000256" key="5">
    <source>
        <dbReference type="ARBA" id="ARBA00022705"/>
    </source>
</evidence>
<evidence type="ECO:0000256" key="13">
    <source>
        <dbReference type="HAMAP-Rule" id="MF_00365"/>
    </source>
</evidence>
<keyword evidence="6 13" id="KW-0547">Nucleotide-binding</keyword>
<dbReference type="GO" id="GO:0000731">
    <property type="term" value="P:DNA synthesis involved in DNA repair"/>
    <property type="evidence" value="ECO:0007669"/>
    <property type="project" value="TreeGrafter"/>
</dbReference>
<dbReference type="InterPro" id="IPR042174">
    <property type="entry name" value="RecF_2"/>
</dbReference>
<dbReference type="STRING" id="33007.HMPREF3198_00687"/>
<dbReference type="GO" id="GO:0005524">
    <property type="term" value="F:ATP binding"/>
    <property type="evidence" value="ECO:0007669"/>
    <property type="project" value="UniProtKB-UniRule"/>
</dbReference>
<comment type="function">
    <text evidence="12 13 14">The RecF protein is involved in DNA metabolism; it is required for DNA replication and normal SOS inducibility. RecF binds preferentially to single-stranded, linear DNA. It also seems to bind ATP.</text>
</comment>
<keyword evidence="7 13" id="KW-0227">DNA damage</keyword>
<dbReference type="InterPro" id="IPR001238">
    <property type="entry name" value="DNA-binding_RecF"/>
</dbReference>
<evidence type="ECO:0000256" key="6">
    <source>
        <dbReference type="ARBA" id="ARBA00022741"/>
    </source>
</evidence>
<keyword evidence="5 13" id="KW-0235">DNA replication</keyword>
<comment type="subcellular location">
    <subcellularLocation>
        <location evidence="1 13 14">Cytoplasm</location>
    </subcellularLocation>
</comment>
<keyword evidence="10 13" id="KW-0234">DNA repair</keyword>
<dbReference type="InterPro" id="IPR003395">
    <property type="entry name" value="RecF/RecN/SMC_N"/>
</dbReference>
<evidence type="ECO:0000313" key="17">
    <source>
        <dbReference type="Proteomes" id="UP000235122"/>
    </source>
</evidence>
<dbReference type="Pfam" id="PF02463">
    <property type="entry name" value="SMC_N"/>
    <property type="match status" value="1"/>
</dbReference>
<organism evidence="16 17">
    <name type="scientific">Winkia neuii</name>
    <dbReference type="NCBI Taxonomy" id="33007"/>
    <lineage>
        <taxon>Bacteria</taxon>
        <taxon>Bacillati</taxon>
        <taxon>Actinomycetota</taxon>
        <taxon>Actinomycetes</taxon>
        <taxon>Actinomycetales</taxon>
        <taxon>Actinomycetaceae</taxon>
        <taxon>Winkia</taxon>
    </lineage>
</organism>
<keyword evidence="17" id="KW-1185">Reference proteome</keyword>
<evidence type="ECO:0000256" key="4">
    <source>
        <dbReference type="ARBA" id="ARBA00022490"/>
    </source>
</evidence>
<dbReference type="AlphaFoldDB" id="A0A2I1IPP1"/>
<reference evidence="16 17" key="1">
    <citation type="submission" date="2017-12" db="EMBL/GenBank/DDBJ databases">
        <title>Phylogenetic diversity of female urinary microbiome.</title>
        <authorList>
            <person name="Thomas-White K."/>
            <person name="Wolfe A.J."/>
        </authorList>
    </citation>
    <scope>NUCLEOTIDE SEQUENCE [LARGE SCALE GENOMIC DNA]</scope>
    <source>
        <strain evidence="16 17">UMB0402</strain>
    </source>
</reference>
<evidence type="ECO:0000313" key="16">
    <source>
        <dbReference type="EMBL" id="PKY73081.1"/>
    </source>
</evidence>
<keyword evidence="8 13" id="KW-0067">ATP-binding</keyword>
<evidence type="ECO:0000256" key="7">
    <source>
        <dbReference type="ARBA" id="ARBA00022763"/>
    </source>
</evidence>
<dbReference type="NCBIfam" id="TIGR00611">
    <property type="entry name" value="recf"/>
    <property type="match status" value="1"/>
</dbReference>
<evidence type="ECO:0000259" key="15">
    <source>
        <dbReference type="Pfam" id="PF02463"/>
    </source>
</evidence>
<evidence type="ECO:0000256" key="3">
    <source>
        <dbReference type="ARBA" id="ARBA00020170"/>
    </source>
</evidence>
<sequence length="386" mass="42043">MHLTDLALDDFRSYRHVVTRLSGGINVFLGKNGQGKTNLVEAVAYLATFSSHRVAADTALVRIASGGEPVPSAGVIRARAVQDGHEKLLEVEIVRGKANRARLNRGGIKPRELLGIVRTVVFAPEDLQIVRGDPAGRRRFIDDLVVQLHPLLAPVYSEHDKILRQRAALLRTGRTSGASPATLEVWDSHLAQVAAKIIAARARTVAALAPLLVGAHAAIAEDARALHINYRSSLVSKIPLAAEELMDEKVVEPKMVQALAAMRPRELERGVNLVGAHRDDLELTLENMPVKGYASHGETWSTALALRLAAFALLKEDGTEPILILDDVFAELDTHRRQALAKVMQASEQVIVTAAVGEDLPEISQATFFDVAFDQEKGTQIVRRDE</sequence>
<evidence type="ECO:0000256" key="2">
    <source>
        <dbReference type="ARBA" id="ARBA00008016"/>
    </source>
</evidence>
<keyword evidence="4 13" id="KW-0963">Cytoplasm</keyword>
<dbReference type="RefSeq" id="WP_024330837.1">
    <property type="nucleotide sequence ID" value="NZ_JASOXK010000011.1"/>
</dbReference>
<evidence type="ECO:0000256" key="9">
    <source>
        <dbReference type="ARBA" id="ARBA00023125"/>
    </source>
</evidence>
<dbReference type="Gene3D" id="1.20.1050.90">
    <property type="entry name" value="RecF/RecN/SMC, N-terminal domain"/>
    <property type="match status" value="1"/>
</dbReference>
<dbReference type="HAMAP" id="MF_00365">
    <property type="entry name" value="RecF"/>
    <property type="match status" value="1"/>
</dbReference>
<dbReference type="PANTHER" id="PTHR32182">
    <property type="entry name" value="DNA REPLICATION AND REPAIR PROTEIN RECF"/>
    <property type="match status" value="1"/>
</dbReference>
<keyword evidence="9 13" id="KW-0238">DNA-binding</keyword>
<dbReference type="GO" id="GO:0009432">
    <property type="term" value="P:SOS response"/>
    <property type="evidence" value="ECO:0007669"/>
    <property type="project" value="UniProtKB-UniRule"/>
</dbReference>
<dbReference type="EMBL" id="PKKO01000001">
    <property type="protein sequence ID" value="PKY73081.1"/>
    <property type="molecule type" value="Genomic_DNA"/>
</dbReference>
<feature type="binding site" evidence="13">
    <location>
        <begin position="30"/>
        <end position="37"/>
    </location>
    <ligand>
        <name>ATP</name>
        <dbReference type="ChEBI" id="CHEBI:30616"/>
    </ligand>
</feature>
<dbReference type="Proteomes" id="UP000235122">
    <property type="component" value="Unassembled WGS sequence"/>
</dbReference>